<feature type="compositionally biased region" description="Low complexity" evidence="6">
    <location>
        <begin position="327"/>
        <end position="344"/>
    </location>
</feature>
<keyword evidence="7" id="KW-0472">Membrane</keyword>
<sequence length="544" mass="58733">MSAGARIGTVIENKYRLDEQIGHGGMGAVYRGTQLMVDRPVAVKLLHPNFAHQKNVQARFEVEARAIGRLNHPNCITLYDFGYSADLNAFYTVVEYIDGTPLDELVNQRMPLSTVVTILRQIASALDHAHHHGILHRDLKPENIMLARQTDGSEAVKVLDFGIAQIMSAESDSGDDFEADRLTRAGELFGTPPYMSPEQAQSSRTLTPATDLYSMGIIGYELIENRLPFFADTPLDILMMHIHQDPPPMRRSGVPEALRSVVMSLLAKDPAGRPPNGKAVIEQLAAIPAEALDAPLAAAPAAPDAARAVDPTLLNLDTGESRPIEGLDTPLDIPLDLTSTLPQTSPAPAPPLTAAHHARSPESPTVPTMMGTPEDKPWRSPSADRIAQSNSKRGMAVMLGALMIVMFAGLLWWVSTQSADEQAEALAETPANTLNANIKTSDEAATPEAAPVEPAPREVSVAPLEAGEQAPEEAEPAPAVDNYPPPPPPTRPATQRRQAASKPARTRQARNAEEREKSANDAPVRLYDDQTDDDAPRRPARLGL</sequence>
<gene>
    <name evidence="9" type="ORF">FRC98_05415</name>
</gene>
<evidence type="ECO:0000256" key="4">
    <source>
        <dbReference type="ARBA" id="ARBA00022840"/>
    </source>
</evidence>
<dbReference type="InterPro" id="IPR000719">
    <property type="entry name" value="Prot_kinase_dom"/>
</dbReference>
<keyword evidence="7" id="KW-1133">Transmembrane helix</keyword>
<feature type="region of interest" description="Disordered" evidence="6">
    <location>
        <begin position="314"/>
        <end position="387"/>
    </location>
</feature>
<evidence type="ECO:0000256" key="7">
    <source>
        <dbReference type="SAM" id="Phobius"/>
    </source>
</evidence>
<evidence type="ECO:0000313" key="9">
    <source>
        <dbReference type="EMBL" id="TXD38334.1"/>
    </source>
</evidence>
<dbReference type="GO" id="GO:0004674">
    <property type="term" value="F:protein serine/threonine kinase activity"/>
    <property type="evidence" value="ECO:0007669"/>
    <property type="project" value="UniProtKB-KW"/>
</dbReference>
<keyword evidence="4 5" id="KW-0067">ATP-binding</keyword>
<dbReference type="PROSITE" id="PS00107">
    <property type="entry name" value="PROTEIN_KINASE_ATP"/>
    <property type="match status" value="1"/>
</dbReference>
<keyword evidence="7" id="KW-0812">Transmembrane</keyword>
<keyword evidence="3 9" id="KW-0418">Kinase</keyword>
<reference evidence="9 10" key="1">
    <citation type="submission" date="2019-08" db="EMBL/GenBank/DDBJ databases">
        <title>Bradymonadales sp. TMQ4.</title>
        <authorList>
            <person name="Liang Q."/>
        </authorList>
    </citation>
    <scope>NUCLEOTIDE SEQUENCE [LARGE SCALE GENOMIC DNA]</scope>
    <source>
        <strain evidence="9 10">TMQ4</strain>
    </source>
</reference>
<dbReference type="PROSITE" id="PS00108">
    <property type="entry name" value="PROTEIN_KINASE_ST"/>
    <property type="match status" value="1"/>
</dbReference>
<dbReference type="Proteomes" id="UP000321412">
    <property type="component" value="Unassembled WGS sequence"/>
</dbReference>
<proteinExistence type="predicted"/>
<dbReference type="SUPFAM" id="SSF56112">
    <property type="entry name" value="Protein kinase-like (PK-like)"/>
    <property type="match status" value="1"/>
</dbReference>
<keyword evidence="1" id="KW-0808">Transferase</keyword>
<evidence type="ECO:0000256" key="1">
    <source>
        <dbReference type="ARBA" id="ARBA00022679"/>
    </source>
</evidence>
<name>A0A5C6XLW8_9DELT</name>
<keyword evidence="10" id="KW-1185">Reference proteome</keyword>
<feature type="transmembrane region" description="Helical" evidence="7">
    <location>
        <begin position="395"/>
        <end position="414"/>
    </location>
</feature>
<dbReference type="SMART" id="SM00220">
    <property type="entry name" value="S_TKc"/>
    <property type="match status" value="1"/>
</dbReference>
<dbReference type="PANTHER" id="PTHR43289">
    <property type="entry name" value="MITOGEN-ACTIVATED PROTEIN KINASE KINASE KINASE 20-RELATED"/>
    <property type="match status" value="1"/>
</dbReference>
<dbReference type="InterPro" id="IPR017441">
    <property type="entry name" value="Protein_kinase_ATP_BS"/>
</dbReference>
<keyword evidence="2 5" id="KW-0547">Nucleotide-binding</keyword>
<feature type="compositionally biased region" description="Low complexity" evidence="6">
    <location>
        <begin position="443"/>
        <end position="469"/>
    </location>
</feature>
<feature type="compositionally biased region" description="Basic and acidic residues" evidence="6">
    <location>
        <begin position="510"/>
        <end position="519"/>
    </location>
</feature>
<dbReference type="PANTHER" id="PTHR43289:SF6">
    <property type="entry name" value="SERINE_THREONINE-PROTEIN KINASE NEKL-3"/>
    <property type="match status" value="1"/>
</dbReference>
<dbReference type="InterPro" id="IPR011009">
    <property type="entry name" value="Kinase-like_dom_sf"/>
</dbReference>
<dbReference type="CDD" id="cd14014">
    <property type="entry name" value="STKc_PknB_like"/>
    <property type="match status" value="1"/>
</dbReference>
<evidence type="ECO:0000256" key="5">
    <source>
        <dbReference type="PROSITE-ProRule" id="PRU10141"/>
    </source>
</evidence>
<dbReference type="Gene3D" id="3.30.200.20">
    <property type="entry name" value="Phosphorylase Kinase, domain 1"/>
    <property type="match status" value="1"/>
</dbReference>
<comment type="caution">
    <text evidence="9">The sequence shown here is derived from an EMBL/GenBank/DDBJ whole genome shotgun (WGS) entry which is preliminary data.</text>
</comment>
<evidence type="ECO:0000256" key="3">
    <source>
        <dbReference type="ARBA" id="ARBA00022777"/>
    </source>
</evidence>
<dbReference type="Pfam" id="PF00069">
    <property type="entry name" value="Pkinase"/>
    <property type="match status" value="1"/>
</dbReference>
<evidence type="ECO:0000259" key="8">
    <source>
        <dbReference type="PROSITE" id="PS50011"/>
    </source>
</evidence>
<dbReference type="RefSeq" id="WP_146980276.1">
    <property type="nucleotide sequence ID" value="NZ_VOSM01000002.1"/>
</dbReference>
<evidence type="ECO:0000313" key="10">
    <source>
        <dbReference type="Proteomes" id="UP000321412"/>
    </source>
</evidence>
<feature type="binding site" evidence="5">
    <location>
        <position position="44"/>
    </location>
    <ligand>
        <name>ATP</name>
        <dbReference type="ChEBI" id="CHEBI:30616"/>
    </ligand>
</feature>
<dbReference type="OrthoDB" id="5515410at2"/>
<feature type="region of interest" description="Disordered" evidence="6">
    <location>
        <begin position="438"/>
        <end position="544"/>
    </location>
</feature>
<protein>
    <submittedName>
        <fullName evidence="9">Serine/threonine protein kinase</fullName>
    </submittedName>
</protein>
<organism evidence="9 10">
    <name type="scientific">Lujinxingia vulgaris</name>
    <dbReference type="NCBI Taxonomy" id="2600176"/>
    <lineage>
        <taxon>Bacteria</taxon>
        <taxon>Deltaproteobacteria</taxon>
        <taxon>Bradymonadales</taxon>
        <taxon>Lujinxingiaceae</taxon>
        <taxon>Lujinxingia</taxon>
    </lineage>
</organism>
<evidence type="ECO:0000256" key="2">
    <source>
        <dbReference type="ARBA" id="ARBA00022741"/>
    </source>
</evidence>
<dbReference type="Gene3D" id="1.10.510.10">
    <property type="entry name" value="Transferase(Phosphotransferase) domain 1"/>
    <property type="match status" value="1"/>
</dbReference>
<keyword evidence="9" id="KW-0723">Serine/threonine-protein kinase</keyword>
<dbReference type="InterPro" id="IPR008271">
    <property type="entry name" value="Ser/Thr_kinase_AS"/>
</dbReference>
<evidence type="ECO:0000256" key="6">
    <source>
        <dbReference type="SAM" id="MobiDB-lite"/>
    </source>
</evidence>
<accession>A0A5C6XLW8</accession>
<dbReference type="PROSITE" id="PS50011">
    <property type="entry name" value="PROTEIN_KINASE_DOM"/>
    <property type="match status" value="1"/>
</dbReference>
<dbReference type="AlphaFoldDB" id="A0A5C6XLW8"/>
<feature type="domain" description="Protein kinase" evidence="8">
    <location>
        <begin position="15"/>
        <end position="285"/>
    </location>
</feature>
<dbReference type="EMBL" id="VOSM01000002">
    <property type="protein sequence ID" value="TXD38334.1"/>
    <property type="molecule type" value="Genomic_DNA"/>
</dbReference>
<dbReference type="GO" id="GO:0005524">
    <property type="term" value="F:ATP binding"/>
    <property type="evidence" value="ECO:0007669"/>
    <property type="project" value="UniProtKB-UniRule"/>
</dbReference>